<keyword evidence="2 7" id="KW-0349">Heme</keyword>
<keyword evidence="9" id="KW-0472">Membrane</keyword>
<sequence length="513" mass="58665">MEEASNWLIPTSIFLLFFFLVSKYILQIHGKHKNLPPSPPSLPMIGHLHLIKQPLHQSFHNLTQKYGHMLFLKLGTRKVLVVSSPSAIEECFTKNDITFANRPTTLAAKLLNYGSRTIGFASYGDHWRSLRRLTTLELFSTNRLAMFESIREEEIQLLLKELFQECIKGGQTQKLKVELRPKFVEVSFNMLLRMISGKRYYGKDIDEEGKEFQILMKEFTALQASCLNDFIPIPEWIDFQGMKKKMVNLMKRVDSFLQKLLDEIQRNRSIRSDNNNNGKLNLIEVMLDLQDKEPELYTYETMKGIILALLIAGSETSATTMEWAVSLLLNNPQTMKKLQHEIETHAGHDQLLNESNASKMKYLQNIITETLRIYPVAPLLLPHESSSDCNVCGYDIPKGTMLLVNLWTLQRDPNLWADPTRFVPERFDDNGDGSKVCYNMIPFGVGRRACPGAVLAKHVMGHALGALFQCFEWEKIEDQVDMAEGIGLTLPKAQPLVAFCKPRQEMVKVLSNI</sequence>
<dbReference type="PANTHER" id="PTHR47947">
    <property type="entry name" value="CYTOCHROME P450 82C3-RELATED"/>
    <property type="match status" value="1"/>
</dbReference>
<dbReference type="SUPFAM" id="SSF48264">
    <property type="entry name" value="Cytochrome P450"/>
    <property type="match status" value="1"/>
</dbReference>
<dbReference type="GO" id="GO:0004497">
    <property type="term" value="F:monooxygenase activity"/>
    <property type="evidence" value="ECO:0007669"/>
    <property type="project" value="UniProtKB-KW"/>
</dbReference>
<dbReference type="STRING" id="3818.A0A445E2E8"/>
<dbReference type="Proteomes" id="UP000289738">
    <property type="component" value="Chromosome A03"/>
</dbReference>
<evidence type="ECO:0000256" key="3">
    <source>
        <dbReference type="ARBA" id="ARBA00022723"/>
    </source>
</evidence>
<dbReference type="InterPro" id="IPR050651">
    <property type="entry name" value="Plant_Cytochrome_P450_Monoox"/>
</dbReference>
<evidence type="ECO:0000256" key="5">
    <source>
        <dbReference type="ARBA" id="ARBA00023004"/>
    </source>
</evidence>
<evidence type="ECO:0000256" key="8">
    <source>
        <dbReference type="RuleBase" id="RU000461"/>
    </source>
</evidence>
<dbReference type="GO" id="GO:0020037">
    <property type="term" value="F:heme binding"/>
    <property type="evidence" value="ECO:0007669"/>
    <property type="project" value="InterPro"/>
</dbReference>
<dbReference type="OrthoDB" id="2789670at2759"/>
<dbReference type="GO" id="GO:0005506">
    <property type="term" value="F:iron ion binding"/>
    <property type="evidence" value="ECO:0007669"/>
    <property type="project" value="InterPro"/>
</dbReference>
<evidence type="ECO:0000256" key="7">
    <source>
        <dbReference type="PIRSR" id="PIRSR602401-1"/>
    </source>
</evidence>
<evidence type="ECO:0000313" key="11">
    <source>
        <dbReference type="Proteomes" id="UP000289738"/>
    </source>
</evidence>
<dbReference type="InterPro" id="IPR017972">
    <property type="entry name" value="Cyt_P450_CS"/>
</dbReference>
<evidence type="ECO:0000256" key="2">
    <source>
        <dbReference type="ARBA" id="ARBA00022617"/>
    </source>
</evidence>
<keyword evidence="11" id="KW-1185">Reference proteome</keyword>
<evidence type="ECO:0000256" key="9">
    <source>
        <dbReference type="SAM" id="Phobius"/>
    </source>
</evidence>
<dbReference type="InterPro" id="IPR036396">
    <property type="entry name" value="Cyt_P450_sf"/>
</dbReference>
<evidence type="ECO:0000313" key="10">
    <source>
        <dbReference type="EMBL" id="RYR69598.1"/>
    </source>
</evidence>
<dbReference type="SMR" id="A0A445E2E8"/>
<evidence type="ECO:0000256" key="6">
    <source>
        <dbReference type="ARBA" id="ARBA00023033"/>
    </source>
</evidence>
<gene>
    <name evidence="10" type="ORF">Ahy_A03g016158</name>
</gene>
<reference evidence="10 11" key="1">
    <citation type="submission" date="2019-01" db="EMBL/GenBank/DDBJ databases">
        <title>Sequencing of cultivated peanut Arachis hypogaea provides insights into genome evolution and oil improvement.</title>
        <authorList>
            <person name="Chen X."/>
        </authorList>
    </citation>
    <scope>NUCLEOTIDE SEQUENCE [LARGE SCALE GENOMIC DNA]</scope>
    <source>
        <strain evidence="11">cv. Fuhuasheng</strain>
        <tissue evidence="10">Leaves</tissue>
    </source>
</reference>
<feature type="binding site" description="axial binding residue" evidence="7">
    <location>
        <position position="450"/>
    </location>
    <ligand>
        <name>heme</name>
        <dbReference type="ChEBI" id="CHEBI:30413"/>
    </ligand>
    <ligandPart>
        <name>Fe</name>
        <dbReference type="ChEBI" id="CHEBI:18248"/>
    </ligandPart>
</feature>
<comment type="cofactor">
    <cofactor evidence="7">
        <name>heme</name>
        <dbReference type="ChEBI" id="CHEBI:30413"/>
    </cofactor>
</comment>
<evidence type="ECO:0008006" key="12">
    <source>
        <dbReference type="Google" id="ProtNLM"/>
    </source>
</evidence>
<keyword evidence="3 7" id="KW-0479">Metal-binding</keyword>
<dbReference type="PRINTS" id="PR00385">
    <property type="entry name" value="P450"/>
</dbReference>
<feature type="transmembrane region" description="Helical" evidence="9">
    <location>
        <begin position="6"/>
        <end position="26"/>
    </location>
</feature>
<dbReference type="Pfam" id="PF00067">
    <property type="entry name" value="p450"/>
    <property type="match status" value="1"/>
</dbReference>
<keyword evidence="4 8" id="KW-0560">Oxidoreductase</keyword>
<evidence type="ECO:0000256" key="1">
    <source>
        <dbReference type="ARBA" id="ARBA00010617"/>
    </source>
</evidence>
<dbReference type="AlphaFoldDB" id="A0A445E2E8"/>
<proteinExistence type="inferred from homology"/>
<accession>A0A445E2E8</accession>
<dbReference type="FunFam" id="1.10.630.10:FF:000081">
    <property type="entry name" value="Cytochrome P450 CYP81N5"/>
    <property type="match status" value="1"/>
</dbReference>
<keyword evidence="9" id="KW-0812">Transmembrane</keyword>
<comment type="similarity">
    <text evidence="1 8">Belongs to the cytochrome P450 family.</text>
</comment>
<dbReference type="EMBL" id="SDMP01000003">
    <property type="protein sequence ID" value="RYR69598.1"/>
    <property type="molecule type" value="Genomic_DNA"/>
</dbReference>
<dbReference type="GO" id="GO:0016705">
    <property type="term" value="F:oxidoreductase activity, acting on paired donors, with incorporation or reduction of molecular oxygen"/>
    <property type="evidence" value="ECO:0007669"/>
    <property type="project" value="InterPro"/>
</dbReference>
<dbReference type="InterPro" id="IPR002401">
    <property type="entry name" value="Cyt_P450_E_grp-I"/>
</dbReference>
<dbReference type="InterPro" id="IPR001128">
    <property type="entry name" value="Cyt_P450"/>
</dbReference>
<comment type="caution">
    <text evidence="10">The sequence shown here is derived from an EMBL/GenBank/DDBJ whole genome shotgun (WGS) entry which is preliminary data.</text>
</comment>
<keyword evidence="5 7" id="KW-0408">Iron</keyword>
<dbReference type="PROSITE" id="PS00086">
    <property type="entry name" value="CYTOCHROME_P450"/>
    <property type="match status" value="1"/>
</dbReference>
<dbReference type="PRINTS" id="PR00463">
    <property type="entry name" value="EP450I"/>
</dbReference>
<dbReference type="PANTHER" id="PTHR47947:SF20">
    <property type="entry name" value="CYTOCHROME P450 FAMILY PROTEIN"/>
    <property type="match status" value="1"/>
</dbReference>
<evidence type="ECO:0000256" key="4">
    <source>
        <dbReference type="ARBA" id="ARBA00023002"/>
    </source>
</evidence>
<keyword evidence="9" id="KW-1133">Transmembrane helix</keyword>
<protein>
    <recommendedName>
        <fullName evidence="12">Cytochrome P450</fullName>
    </recommendedName>
</protein>
<dbReference type="Gene3D" id="1.10.630.10">
    <property type="entry name" value="Cytochrome P450"/>
    <property type="match status" value="1"/>
</dbReference>
<name>A0A445E2E8_ARAHY</name>
<dbReference type="Gramene" id="arahy.Tifrunner.gnm2.ann2.Ah03g095600.1">
    <property type="protein sequence ID" value="arahy.Tifrunner.gnm2.ann2.Ah03g095600.1-CDS"/>
    <property type="gene ID" value="arahy.Tifrunner.gnm2.ann2.Ah03g095600"/>
</dbReference>
<organism evidence="10 11">
    <name type="scientific">Arachis hypogaea</name>
    <name type="common">Peanut</name>
    <dbReference type="NCBI Taxonomy" id="3818"/>
    <lineage>
        <taxon>Eukaryota</taxon>
        <taxon>Viridiplantae</taxon>
        <taxon>Streptophyta</taxon>
        <taxon>Embryophyta</taxon>
        <taxon>Tracheophyta</taxon>
        <taxon>Spermatophyta</taxon>
        <taxon>Magnoliopsida</taxon>
        <taxon>eudicotyledons</taxon>
        <taxon>Gunneridae</taxon>
        <taxon>Pentapetalae</taxon>
        <taxon>rosids</taxon>
        <taxon>fabids</taxon>
        <taxon>Fabales</taxon>
        <taxon>Fabaceae</taxon>
        <taxon>Papilionoideae</taxon>
        <taxon>50 kb inversion clade</taxon>
        <taxon>dalbergioids sensu lato</taxon>
        <taxon>Dalbergieae</taxon>
        <taxon>Pterocarpus clade</taxon>
        <taxon>Arachis</taxon>
    </lineage>
</organism>
<dbReference type="CDD" id="cd20653">
    <property type="entry name" value="CYP81"/>
    <property type="match status" value="1"/>
</dbReference>
<keyword evidence="6 8" id="KW-0503">Monooxygenase</keyword>